<evidence type="ECO:0000256" key="1">
    <source>
        <dbReference type="SAM" id="MobiDB-lite"/>
    </source>
</evidence>
<feature type="transmembrane region" description="Helical" evidence="2">
    <location>
        <begin position="525"/>
        <end position="549"/>
    </location>
</feature>
<feature type="region of interest" description="Disordered" evidence="1">
    <location>
        <begin position="691"/>
        <end position="730"/>
    </location>
</feature>
<name>A0A1Y2AKY2_9FUNG</name>
<feature type="transmembrane region" description="Helical" evidence="2">
    <location>
        <begin position="583"/>
        <end position="600"/>
    </location>
</feature>
<evidence type="ECO:0000256" key="3">
    <source>
        <dbReference type="SAM" id="SignalP"/>
    </source>
</evidence>
<evidence type="ECO:0000256" key="2">
    <source>
        <dbReference type="SAM" id="Phobius"/>
    </source>
</evidence>
<feature type="region of interest" description="Disordered" evidence="1">
    <location>
        <begin position="232"/>
        <end position="266"/>
    </location>
</feature>
<comment type="caution">
    <text evidence="4">The sequence shown here is derived from an EMBL/GenBank/DDBJ whole genome shotgun (WGS) entry which is preliminary data.</text>
</comment>
<feature type="compositionally biased region" description="Basic residues" evidence="1">
    <location>
        <begin position="708"/>
        <end position="717"/>
    </location>
</feature>
<keyword evidence="2" id="KW-0472">Membrane</keyword>
<evidence type="ECO:0008006" key="6">
    <source>
        <dbReference type="Google" id="ProtNLM"/>
    </source>
</evidence>
<organism evidence="4 5">
    <name type="scientific">Neocallimastix californiae</name>
    <dbReference type="NCBI Taxonomy" id="1754190"/>
    <lineage>
        <taxon>Eukaryota</taxon>
        <taxon>Fungi</taxon>
        <taxon>Fungi incertae sedis</taxon>
        <taxon>Chytridiomycota</taxon>
        <taxon>Chytridiomycota incertae sedis</taxon>
        <taxon>Neocallimastigomycetes</taxon>
        <taxon>Neocallimastigales</taxon>
        <taxon>Neocallimastigaceae</taxon>
        <taxon>Neocallimastix</taxon>
    </lineage>
</organism>
<gene>
    <name evidence="4" type="ORF">LY90DRAFT_515161</name>
</gene>
<dbReference type="AlphaFoldDB" id="A0A1Y2AKY2"/>
<proteinExistence type="predicted"/>
<keyword evidence="2" id="KW-0812">Transmembrane</keyword>
<keyword evidence="2" id="KW-1133">Transmembrane helix</keyword>
<feature type="transmembrane region" description="Helical" evidence="2">
    <location>
        <begin position="556"/>
        <end position="577"/>
    </location>
</feature>
<evidence type="ECO:0000313" key="4">
    <source>
        <dbReference type="EMBL" id="ORY23166.1"/>
    </source>
</evidence>
<sequence length="782" mass="90582">MKSLIKILYTILFTIIIILTTNSLAETIQNHNQNNNIINILIDRPDNEDSQYLEKYNRAINDFFSKKNSTHPEEKNFELKFSYCDIEKNFERPSFVVTRFFWEKLRISDESYLKYINCIIKELRNSNYDMMILDERFFFSEISFIENVIIKGAFTFHDLYKFFLNLNTQAVHTNNKDFSHHDKKFLNGGELSNKQFYGIPYELDFDLLYFNDQNKDSSLLKQLLLLEVPTNDTHTSDKDRRTIDQREGRSVLSSNSLNRRDSKGKSITLSATDPSLSIALGDNDELLKLFLEYVGHQFGLPEDNDPDYFKKFYNNKESKSLYPSFQQFLTIKLKLNLNQTLTITPKKAIEAFIHNEKMTLKGKASYYHNLKEVLPKTILLGKALPPDQTSIINTKYLVINNKSLKDKRGLVELAKALTSPEIQNYRADTFGSIPTFDMKQKNSDPVIRTYCQTHKELCEMIEHLIPFHLQKMITQDKYSSSVMEARFVLPNAIRIFLQKNTEAPIMDAYSSIMEVKGLGVDGIHFIQLAIIIIVIIAILFLLFIMTMVYKNRMHPYLKAISPGLCILIILGLILNLIDPIYGSLLRSIILFLFNIIILLLPREEYYLIFFIIYCLYICCCLYCANLLVGSRLLYIIHHPMTPNNVSQDDLTINEYFLNIADFIPLKKEMKKQGTYLDRDNLLFPSLTSTTNNSSLNKSEGDRSNSIGKAHKNSKSSRKSNPSHSSRHENDIKMNEYPSSHEDIVMVQDAGVKNHDSIDNDSIANNPNNYFFNKTLERLNSLD</sequence>
<accession>A0A1Y2AKY2</accession>
<keyword evidence="3" id="KW-0732">Signal</keyword>
<dbReference type="Proteomes" id="UP000193920">
    <property type="component" value="Unassembled WGS sequence"/>
</dbReference>
<feature type="compositionally biased region" description="Basic and acidic residues" evidence="1">
    <location>
        <begin position="234"/>
        <end position="249"/>
    </location>
</feature>
<protein>
    <recommendedName>
        <fullName evidence="6">G-protein coupled receptors family 3 profile domain-containing protein</fullName>
    </recommendedName>
</protein>
<evidence type="ECO:0000313" key="5">
    <source>
        <dbReference type="Proteomes" id="UP000193920"/>
    </source>
</evidence>
<feature type="signal peptide" evidence="3">
    <location>
        <begin position="1"/>
        <end position="25"/>
    </location>
</feature>
<keyword evidence="5" id="KW-1185">Reference proteome</keyword>
<feature type="chain" id="PRO_5012440652" description="G-protein coupled receptors family 3 profile domain-containing protein" evidence="3">
    <location>
        <begin position="26"/>
        <end position="782"/>
    </location>
</feature>
<feature type="transmembrane region" description="Helical" evidence="2">
    <location>
        <begin position="607"/>
        <end position="628"/>
    </location>
</feature>
<reference evidence="4 5" key="1">
    <citation type="submission" date="2016-08" db="EMBL/GenBank/DDBJ databases">
        <title>A Parts List for Fungal Cellulosomes Revealed by Comparative Genomics.</title>
        <authorList>
            <consortium name="DOE Joint Genome Institute"/>
            <person name="Haitjema C.H."/>
            <person name="Gilmore S.P."/>
            <person name="Henske J.K."/>
            <person name="Solomon K.V."/>
            <person name="De Groot R."/>
            <person name="Kuo A."/>
            <person name="Mondo S.J."/>
            <person name="Salamov A.A."/>
            <person name="Labutti K."/>
            <person name="Zhao Z."/>
            <person name="Chiniquy J."/>
            <person name="Barry K."/>
            <person name="Brewer H.M."/>
            <person name="Purvine S.O."/>
            <person name="Wright A.T."/>
            <person name="Boxma B."/>
            <person name="Van Alen T."/>
            <person name="Hackstein J.H."/>
            <person name="Baker S.E."/>
            <person name="Grigoriev I.V."/>
            <person name="O'Malley M.A."/>
        </authorList>
    </citation>
    <scope>NUCLEOTIDE SEQUENCE [LARGE SCALE GENOMIC DNA]</scope>
    <source>
        <strain evidence="4 5">G1</strain>
    </source>
</reference>
<dbReference type="EMBL" id="MCOG01000237">
    <property type="protein sequence ID" value="ORY23166.1"/>
    <property type="molecule type" value="Genomic_DNA"/>
</dbReference>